<dbReference type="STRING" id="762845.BCR26_02135"/>
<organism evidence="2 3">
    <name type="scientific">Enterococcus rivorum</name>
    <dbReference type="NCBI Taxonomy" id="762845"/>
    <lineage>
        <taxon>Bacteria</taxon>
        <taxon>Bacillati</taxon>
        <taxon>Bacillota</taxon>
        <taxon>Bacilli</taxon>
        <taxon>Lactobacillales</taxon>
        <taxon>Enterococcaceae</taxon>
        <taxon>Enterococcus</taxon>
    </lineage>
</organism>
<proteinExistence type="predicted"/>
<dbReference type="EMBL" id="MIEK01000012">
    <property type="protein sequence ID" value="OEH83089.1"/>
    <property type="molecule type" value="Genomic_DNA"/>
</dbReference>
<dbReference type="Proteomes" id="UP000095256">
    <property type="component" value="Unassembled WGS sequence"/>
</dbReference>
<dbReference type="AlphaFoldDB" id="A0A1E5KZH7"/>
<gene>
    <name evidence="2" type="ORF">BCR26_02135</name>
</gene>
<evidence type="ECO:0000313" key="3">
    <source>
        <dbReference type="Proteomes" id="UP000095256"/>
    </source>
</evidence>
<dbReference type="RefSeq" id="WP_069698044.1">
    <property type="nucleotide sequence ID" value="NZ_JAGGMA010000002.1"/>
</dbReference>
<feature type="region of interest" description="Disordered" evidence="1">
    <location>
        <begin position="54"/>
        <end position="77"/>
    </location>
</feature>
<evidence type="ECO:0000313" key="2">
    <source>
        <dbReference type="EMBL" id="OEH83089.1"/>
    </source>
</evidence>
<keyword evidence="3" id="KW-1185">Reference proteome</keyword>
<sequence length="77" mass="9108">MLRQGQQLADETYSEIRCLLSDSNEDDGVLNDARVEVSSLEEEFMMNLEREKKAVVNQQEEEEQRYRKKVRQLKEGD</sequence>
<reference evidence="2 3" key="1">
    <citation type="submission" date="2016-09" db="EMBL/GenBank/DDBJ databases">
        <authorList>
            <person name="Capua I."/>
            <person name="De Benedictis P."/>
            <person name="Joannis T."/>
            <person name="Lombin L.H."/>
            <person name="Cattoli G."/>
        </authorList>
    </citation>
    <scope>NUCLEOTIDE SEQUENCE [LARGE SCALE GENOMIC DNA]</scope>
    <source>
        <strain evidence="2 3">LMG 25899</strain>
    </source>
</reference>
<accession>A0A1E5KZH7</accession>
<evidence type="ECO:0000256" key="1">
    <source>
        <dbReference type="SAM" id="MobiDB-lite"/>
    </source>
</evidence>
<name>A0A1E5KZH7_9ENTE</name>
<comment type="caution">
    <text evidence="2">The sequence shown here is derived from an EMBL/GenBank/DDBJ whole genome shotgun (WGS) entry which is preliminary data.</text>
</comment>
<protein>
    <submittedName>
        <fullName evidence="2">Uncharacterized protein</fullName>
    </submittedName>
</protein>